<evidence type="ECO:0000259" key="4">
    <source>
        <dbReference type="PROSITE" id="PS50932"/>
    </source>
</evidence>
<dbReference type="InterPro" id="IPR046335">
    <property type="entry name" value="LacI/GalR-like_sensor"/>
</dbReference>
<comment type="caution">
    <text evidence="5">The sequence shown here is derived from an EMBL/GenBank/DDBJ whole genome shotgun (WGS) entry which is preliminary data.</text>
</comment>
<dbReference type="PROSITE" id="PS50932">
    <property type="entry name" value="HTH_LACI_2"/>
    <property type="match status" value="1"/>
</dbReference>
<dbReference type="EMBL" id="BNAI01000005">
    <property type="protein sequence ID" value="GHF22175.1"/>
    <property type="molecule type" value="Genomic_DNA"/>
</dbReference>
<dbReference type="SUPFAM" id="SSF53822">
    <property type="entry name" value="Periplasmic binding protein-like I"/>
    <property type="match status" value="1"/>
</dbReference>
<keyword evidence="1" id="KW-0805">Transcription regulation</keyword>
<dbReference type="CDD" id="cd06267">
    <property type="entry name" value="PBP1_LacI_sugar_binding-like"/>
    <property type="match status" value="1"/>
</dbReference>
<sequence length="338" mass="35689">MSSLAEVARRAGVSKATASRALSGAAHVSPAAKERVAAAAAELGYVVSSTAASLVTGRTKNVGVITPFINRWFFAEVLEGIEGALIKAGYDLTLFRLPSEPEQRSRLFHYFLVRKRVDAIVCVGVELAPSEVQLIQALRRPAVGIGGAIPGITTMCIDDEQASRLATRHLIGLGHTRIVHVGGDLDAQLDFHVHARRLAGFRAALDDAGIEHPDDFRPTTFSVPGGYEAAMALLADPESRPTAIVAGCDEIAIGAITAARQLGIVVPSGLSVVGIDDHPYAAMFGLTTVRQRPGEQGEQAVDLVMRAMTDVDADLPPRAIDIPIDLVVRTSTTAPPPS</sequence>
<keyword evidence="2" id="KW-0238">DNA-binding</keyword>
<gene>
    <name evidence="5" type="primary">rbsR</name>
    <name evidence="5" type="ORF">GCM10011600_24130</name>
</gene>
<dbReference type="GO" id="GO:0003700">
    <property type="term" value="F:DNA-binding transcription factor activity"/>
    <property type="evidence" value="ECO:0007669"/>
    <property type="project" value="TreeGrafter"/>
</dbReference>
<evidence type="ECO:0000313" key="6">
    <source>
        <dbReference type="Proteomes" id="UP000617531"/>
    </source>
</evidence>
<evidence type="ECO:0000256" key="2">
    <source>
        <dbReference type="ARBA" id="ARBA00023125"/>
    </source>
</evidence>
<accession>A0A8J3GSI6</accession>
<evidence type="ECO:0000256" key="1">
    <source>
        <dbReference type="ARBA" id="ARBA00023015"/>
    </source>
</evidence>
<dbReference type="PANTHER" id="PTHR30146">
    <property type="entry name" value="LACI-RELATED TRANSCRIPTIONAL REPRESSOR"/>
    <property type="match status" value="1"/>
</dbReference>
<reference evidence="5" key="1">
    <citation type="journal article" date="2014" name="Int. J. Syst. Evol. Microbiol.">
        <title>Complete genome sequence of Corynebacterium casei LMG S-19264T (=DSM 44701T), isolated from a smear-ripened cheese.</title>
        <authorList>
            <consortium name="US DOE Joint Genome Institute (JGI-PGF)"/>
            <person name="Walter F."/>
            <person name="Albersmeier A."/>
            <person name="Kalinowski J."/>
            <person name="Ruckert C."/>
        </authorList>
    </citation>
    <scope>NUCLEOTIDE SEQUENCE</scope>
    <source>
        <strain evidence="5">CGMCC 1.16548</strain>
    </source>
</reference>
<dbReference type="InterPro" id="IPR010982">
    <property type="entry name" value="Lambda_DNA-bd_dom_sf"/>
</dbReference>
<feature type="domain" description="HTH lacI-type" evidence="4">
    <location>
        <begin position="2"/>
        <end position="56"/>
    </location>
</feature>
<dbReference type="SMART" id="SM00354">
    <property type="entry name" value="HTH_LACI"/>
    <property type="match status" value="1"/>
</dbReference>
<dbReference type="RefSeq" id="WP_191283766.1">
    <property type="nucleotide sequence ID" value="NZ_BNAI01000005.1"/>
</dbReference>
<proteinExistence type="predicted"/>
<dbReference type="InterPro" id="IPR000843">
    <property type="entry name" value="HTH_LacI"/>
</dbReference>
<dbReference type="Gene3D" id="3.40.50.2300">
    <property type="match status" value="2"/>
</dbReference>
<dbReference type="PANTHER" id="PTHR30146:SF109">
    <property type="entry name" value="HTH-TYPE TRANSCRIPTIONAL REGULATOR GALS"/>
    <property type="match status" value="1"/>
</dbReference>
<dbReference type="PROSITE" id="PS00356">
    <property type="entry name" value="HTH_LACI_1"/>
    <property type="match status" value="1"/>
</dbReference>
<dbReference type="InterPro" id="IPR028082">
    <property type="entry name" value="Peripla_BP_I"/>
</dbReference>
<dbReference type="Pfam" id="PF00356">
    <property type="entry name" value="LacI"/>
    <property type="match status" value="1"/>
</dbReference>
<dbReference type="GO" id="GO:0000976">
    <property type="term" value="F:transcription cis-regulatory region binding"/>
    <property type="evidence" value="ECO:0007669"/>
    <property type="project" value="TreeGrafter"/>
</dbReference>
<reference evidence="5" key="2">
    <citation type="submission" date="2020-09" db="EMBL/GenBank/DDBJ databases">
        <authorList>
            <person name="Sun Q."/>
            <person name="Zhou Y."/>
        </authorList>
    </citation>
    <scope>NUCLEOTIDE SEQUENCE</scope>
    <source>
        <strain evidence="5">CGMCC 1.16548</strain>
    </source>
</reference>
<keyword evidence="6" id="KW-1185">Reference proteome</keyword>
<dbReference type="SUPFAM" id="SSF47413">
    <property type="entry name" value="lambda repressor-like DNA-binding domains"/>
    <property type="match status" value="1"/>
</dbReference>
<evidence type="ECO:0000313" key="5">
    <source>
        <dbReference type="EMBL" id="GHF22175.1"/>
    </source>
</evidence>
<dbReference type="CDD" id="cd01392">
    <property type="entry name" value="HTH_LacI"/>
    <property type="match status" value="1"/>
</dbReference>
<dbReference type="Proteomes" id="UP000617531">
    <property type="component" value="Unassembled WGS sequence"/>
</dbReference>
<dbReference type="AlphaFoldDB" id="A0A8J3GSI6"/>
<keyword evidence="3" id="KW-0804">Transcription</keyword>
<dbReference type="Gene3D" id="1.10.260.40">
    <property type="entry name" value="lambda repressor-like DNA-binding domains"/>
    <property type="match status" value="1"/>
</dbReference>
<evidence type="ECO:0000256" key="3">
    <source>
        <dbReference type="ARBA" id="ARBA00023163"/>
    </source>
</evidence>
<name>A0A8J3GSI6_9MICO</name>
<organism evidence="5 6">
    <name type="scientific">Pseudolysinimonas yzui</name>
    <dbReference type="NCBI Taxonomy" id="2708254"/>
    <lineage>
        <taxon>Bacteria</taxon>
        <taxon>Bacillati</taxon>
        <taxon>Actinomycetota</taxon>
        <taxon>Actinomycetes</taxon>
        <taxon>Micrococcales</taxon>
        <taxon>Microbacteriaceae</taxon>
        <taxon>Pseudolysinimonas</taxon>
    </lineage>
</organism>
<protein>
    <submittedName>
        <fullName evidence="5">Ribose operon repressor RbsR</fullName>
    </submittedName>
</protein>
<dbReference type="Pfam" id="PF13377">
    <property type="entry name" value="Peripla_BP_3"/>
    <property type="match status" value="1"/>
</dbReference>